<feature type="transmembrane region" description="Helical" evidence="1">
    <location>
        <begin position="83"/>
        <end position="100"/>
    </location>
</feature>
<feature type="transmembrane region" description="Helical" evidence="1">
    <location>
        <begin position="35"/>
        <end position="53"/>
    </location>
</feature>
<evidence type="ECO:0000259" key="2">
    <source>
        <dbReference type="Pfam" id="PF22570"/>
    </source>
</evidence>
<comment type="caution">
    <text evidence="3">The sequence shown here is derived from an EMBL/GenBank/DDBJ whole genome shotgun (WGS) entry which is preliminary data.</text>
</comment>
<keyword evidence="1" id="KW-0472">Membrane</keyword>
<evidence type="ECO:0000256" key="1">
    <source>
        <dbReference type="SAM" id="Phobius"/>
    </source>
</evidence>
<protein>
    <recommendedName>
        <fullName evidence="2">LiaF transmembrane domain-containing protein</fullName>
    </recommendedName>
</protein>
<evidence type="ECO:0000313" key="3">
    <source>
        <dbReference type="EMBL" id="MBC8538547.1"/>
    </source>
</evidence>
<keyword evidence="4" id="KW-1185">Reference proteome</keyword>
<keyword evidence="1" id="KW-0812">Transmembrane</keyword>
<accession>A0A926HSK2</accession>
<proteinExistence type="predicted"/>
<feature type="transmembrane region" description="Helical" evidence="1">
    <location>
        <begin position="60"/>
        <end position="77"/>
    </location>
</feature>
<dbReference type="PANTHER" id="PTHR40763:SF5">
    <property type="entry name" value="MEMBRANE PROTEIN"/>
    <property type="match status" value="1"/>
</dbReference>
<dbReference type="PANTHER" id="PTHR40763">
    <property type="entry name" value="MEMBRANE PROTEIN-RELATED"/>
    <property type="match status" value="1"/>
</dbReference>
<evidence type="ECO:0000313" key="4">
    <source>
        <dbReference type="Proteomes" id="UP000617951"/>
    </source>
</evidence>
<organism evidence="3 4">
    <name type="scientific">Guopingia tenuis</name>
    <dbReference type="NCBI Taxonomy" id="2763656"/>
    <lineage>
        <taxon>Bacteria</taxon>
        <taxon>Bacillati</taxon>
        <taxon>Bacillota</taxon>
        <taxon>Clostridia</taxon>
        <taxon>Christensenellales</taxon>
        <taxon>Christensenellaceae</taxon>
        <taxon>Guopingia</taxon>
    </lineage>
</organism>
<keyword evidence="1" id="KW-1133">Transmembrane helix</keyword>
<dbReference type="RefSeq" id="WP_178621235.1">
    <property type="nucleotide sequence ID" value="NZ_JACRSS010000002.1"/>
</dbReference>
<dbReference type="AlphaFoldDB" id="A0A926HSK2"/>
<dbReference type="Proteomes" id="UP000617951">
    <property type="component" value="Unassembled WGS sequence"/>
</dbReference>
<dbReference type="Pfam" id="PF22570">
    <property type="entry name" value="LiaF-TM"/>
    <property type="match status" value="1"/>
</dbReference>
<name>A0A926HSK2_9FIRM</name>
<sequence>MKRKTGTILAALLVIAGGILLILHATNVIRISLFPGWWTLFIIIPTLISMLNTRINAGHLICLSVGIILLLRANGILTGINLWLLLLGLVVVCVGISLLWRRPAPGREASGKAEETYTAVFGGVDGLNNSKDFHSAAVYAVFGGVDLDLREIGLLGDAYVDATAVFGGIEIYVPGNVHVEISGTPVFGGADDKTRHAVLNGPTLYIRYTAVFGGVTVSEEKK</sequence>
<dbReference type="EMBL" id="JACRSS010000002">
    <property type="protein sequence ID" value="MBC8538547.1"/>
    <property type="molecule type" value="Genomic_DNA"/>
</dbReference>
<reference evidence="3" key="1">
    <citation type="submission" date="2020-08" db="EMBL/GenBank/DDBJ databases">
        <title>Genome public.</title>
        <authorList>
            <person name="Liu C."/>
            <person name="Sun Q."/>
        </authorList>
    </citation>
    <scope>NUCLEOTIDE SEQUENCE</scope>
    <source>
        <strain evidence="3">NSJ-63</strain>
    </source>
</reference>
<dbReference type="InterPro" id="IPR054331">
    <property type="entry name" value="LiaF_TM"/>
</dbReference>
<gene>
    <name evidence="3" type="ORF">H8693_06330</name>
</gene>
<feature type="domain" description="LiaF transmembrane" evidence="2">
    <location>
        <begin position="10"/>
        <end position="102"/>
    </location>
</feature>